<dbReference type="RefSeq" id="WP_151573629.1">
    <property type="nucleotide sequence ID" value="NZ_WBOT01000002.1"/>
</dbReference>
<keyword evidence="5" id="KW-1133">Transmembrane helix</keyword>
<gene>
    <name evidence="10" type="primary">motB</name>
    <name evidence="10" type="ORF">F7732_09610</name>
</gene>
<dbReference type="Pfam" id="PF00691">
    <property type="entry name" value="OmpA"/>
    <property type="match status" value="1"/>
</dbReference>
<evidence type="ECO:0000313" key="11">
    <source>
        <dbReference type="Proteomes" id="UP000441354"/>
    </source>
</evidence>
<dbReference type="CDD" id="cd07185">
    <property type="entry name" value="OmpA_C-like"/>
    <property type="match status" value="1"/>
</dbReference>
<evidence type="ECO:0000259" key="9">
    <source>
        <dbReference type="PROSITE" id="PS51123"/>
    </source>
</evidence>
<comment type="subcellular location">
    <subcellularLocation>
        <location evidence="1">Cell membrane</location>
        <topology evidence="1">Single-pass membrane protein</topology>
    </subcellularLocation>
</comment>
<feature type="domain" description="OmpA-like" evidence="9">
    <location>
        <begin position="116"/>
        <end position="237"/>
    </location>
</feature>
<proteinExistence type="inferred from homology"/>
<dbReference type="AlphaFoldDB" id="A0A7V7UWM2"/>
<dbReference type="InterPro" id="IPR006665">
    <property type="entry name" value="OmpA-like"/>
</dbReference>
<evidence type="ECO:0000256" key="2">
    <source>
        <dbReference type="ARBA" id="ARBA00008914"/>
    </source>
</evidence>
<dbReference type="EMBL" id="WBOT01000002">
    <property type="protein sequence ID" value="KAB2334315.1"/>
    <property type="molecule type" value="Genomic_DNA"/>
</dbReference>
<dbReference type="OrthoDB" id="9815217at2"/>
<evidence type="ECO:0000256" key="4">
    <source>
        <dbReference type="ARBA" id="ARBA00022692"/>
    </source>
</evidence>
<dbReference type="PANTHER" id="PTHR30329">
    <property type="entry name" value="STATOR ELEMENT OF FLAGELLAR MOTOR COMPLEX"/>
    <property type="match status" value="1"/>
</dbReference>
<evidence type="ECO:0000256" key="5">
    <source>
        <dbReference type="ARBA" id="ARBA00022989"/>
    </source>
</evidence>
<evidence type="ECO:0000313" key="10">
    <source>
        <dbReference type="EMBL" id="KAB2334315.1"/>
    </source>
</evidence>
<evidence type="ECO:0000256" key="3">
    <source>
        <dbReference type="ARBA" id="ARBA00022475"/>
    </source>
</evidence>
<keyword evidence="11" id="KW-1185">Reference proteome</keyword>
<dbReference type="PROSITE" id="PS51123">
    <property type="entry name" value="OMPA_2"/>
    <property type="match status" value="1"/>
</dbReference>
<keyword evidence="10" id="KW-0966">Cell projection</keyword>
<keyword evidence="3" id="KW-1003">Cell membrane</keyword>
<dbReference type="InterPro" id="IPR025713">
    <property type="entry name" value="MotB-like_N_dom"/>
</dbReference>
<dbReference type="Gene3D" id="3.30.1330.60">
    <property type="entry name" value="OmpA-like domain"/>
    <property type="match status" value="1"/>
</dbReference>
<accession>A0A7V7UWM2</accession>
<evidence type="ECO:0000256" key="6">
    <source>
        <dbReference type="ARBA" id="ARBA00023136"/>
    </source>
</evidence>
<evidence type="ECO:0000256" key="7">
    <source>
        <dbReference type="PROSITE-ProRule" id="PRU00473"/>
    </source>
</evidence>
<dbReference type="NCBIfam" id="NF005382">
    <property type="entry name" value="PRK06925.1"/>
    <property type="match status" value="1"/>
</dbReference>
<protein>
    <submittedName>
        <fullName evidence="10">Flagellar motor protein MotB</fullName>
    </submittedName>
</protein>
<evidence type="ECO:0000256" key="8">
    <source>
        <dbReference type="SAM" id="MobiDB-lite"/>
    </source>
</evidence>
<comment type="similarity">
    <text evidence="2">Belongs to the MotB family.</text>
</comment>
<dbReference type="InterPro" id="IPR050330">
    <property type="entry name" value="Bact_OuterMem_StrucFunc"/>
</dbReference>
<feature type="region of interest" description="Disordered" evidence="8">
    <location>
        <begin position="69"/>
        <end position="88"/>
    </location>
</feature>
<dbReference type="InterPro" id="IPR036737">
    <property type="entry name" value="OmpA-like_sf"/>
</dbReference>
<dbReference type="Proteomes" id="UP000441354">
    <property type="component" value="Unassembled WGS sequence"/>
</dbReference>
<evidence type="ECO:0000256" key="1">
    <source>
        <dbReference type="ARBA" id="ARBA00004162"/>
    </source>
</evidence>
<name>A0A7V7UWM2_9BACI</name>
<organism evidence="10 11">
    <name type="scientific">Bacillus mesophilum</name>
    <dbReference type="NCBI Taxonomy" id="1071718"/>
    <lineage>
        <taxon>Bacteria</taxon>
        <taxon>Bacillati</taxon>
        <taxon>Bacillota</taxon>
        <taxon>Bacilli</taxon>
        <taxon>Bacillales</taxon>
        <taxon>Bacillaceae</taxon>
        <taxon>Bacillus</taxon>
    </lineage>
</organism>
<dbReference type="GO" id="GO:0005886">
    <property type="term" value="C:plasma membrane"/>
    <property type="evidence" value="ECO:0007669"/>
    <property type="project" value="UniProtKB-SubCell"/>
</dbReference>
<sequence length="246" mass="27726">MNVKKRGPKPKKGAPTWMVTFSDLVTLILVFFILLFSMSQIDVSKFQAIAESFRSREILDFYPSVIENQHPGEAKDSDEDVSSSSEEGTLDHLLTEVQAYLQENGMEDVIVANRTERGVVLVLQEQILFETGEADLKEQSFPFLNKVGTMLSEMPNLVKVEGHTDSRPITTYRYPSNWELSAARSASVIRYLVEAQQLDSSRFAAVGYGDTRPVAVNDSPENLSKNRRVEIIISDPAYNEEIQEEQ</sequence>
<dbReference type="PANTHER" id="PTHR30329:SF16">
    <property type="entry name" value="CHEMOTAXIS MOTB PROTEIN"/>
    <property type="match status" value="1"/>
</dbReference>
<comment type="caution">
    <text evidence="10">The sequence shown here is derived from an EMBL/GenBank/DDBJ whole genome shotgun (WGS) entry which is preliminary data.</text>
</comment>
<keyword evidence="6 7" id="KW-0472">Membrane</keyword>
<reference evidence="10 11" key="1">
    <citation type="journal article" date="2014" name="Arch. Microbiol.">
        <title>Bacillus mesophilum sp. nov., strain IITR-54T, a novel 4-chlorobiphenyl dechlorinating bacterium.</title>
        <authorList>
            <person name="Manickam N."/>
            <person name="Singh N.K."/>
            <person name="Bajaj A."/>
            <person name="Kumar R.M."/>
            <person name="Kaur G."/>
            <person name="Kaur N."/>
            <person name="Bala M."/>
            <person name="Kumar A."/>
            <person name="Mayilraj S."/>
        </authorList>
    </citation>
    <scope>NUCLEOTIDE SEQUENCE [LARGE SCALE GENOMIC DNA]</scope>
    <source>
        <strain evidence="10 11">IITR-54</strain>
    </source>
</reference>
<keyword evidence="4" id="KW-0812">Transmembrane</keyword>
<dbReference type="SUPFAM" id="SSF103088">
    <property type="entry name" value="OmpA-like"/>
    <property type="match status" value="1"/>
</dbReference>
<dbReference type="Pfam" id="PF13677">
    <property type="entry name" value="MotB_plug"/>
    <property type="match status" value="1"/>
</dbReference>
<keyword evidence="10" id="KW-0969">Cilium</keyword>
<keyword evidence="10" id="KW-0282">Flagellum</keyword>